<reference evidence="2 3" key="1">
    <citation type="submission" date="2016-07" db="EMBL/GenBank/DDBJ databases">
        <title>Pervasive Adenine N6-methylation of Active Genes in Fungi.</title>
        <authorList>
            <consortium name="DOE Joint Genome Institute"/>
            <person name="Mondo S.J."/>
            <person name="Dannebaum R.O."/>
            <person name="Kuo R.C."/>
            <person name="Labutti K."/>
            <person name="Haridas S."/>
            <person name="Kuo A."/>
            <person name="Salamov A."/>
            <person name="Ahrendt S.R."/>
            <person name="Lipzen A."/>
            <person name="Sullivan W."/>
            <person name="Andreopoulos W.B."/>
            <person name="Clum A."/>
            <person name="Lindquist E."/>
            <person name="Daum C."/>
            <person name="Ramamoorthy G.K."/>
            <person name="Gryganskyi A."/>
            <person name="Culley D."/>
            <person name="Magnuson J.K."/>
            <person name="James T.Y."/>
            <person name="O'Malley M.A."/>
            <person name="Stajich J.E."/>
            <person name="Spatafora J.W."/>
            <person name="Visel A."/>
            <person name="Grigoriev I.V."/>
        </authorList>
    </citation>
    <scope>NUCLEOTIDE SEQUENCE [LARGE SCALE GENOMIC DNA]</scope>
    <source>
        <strain evidence="2 3">NRRL 2496</strain>
    </source>
</reference>
<feature type="transmembrane region" description="Helical" evidence="1">
    <location>
        <begin position="45"/>
        <end position="67"/>
    </location>
</feature>
<evidence type="ECO:0000313" key="2">
    <source>
        <dbReference type="EMBL" id="ORY98537.1"/>
    </source>
</evidence>
<dbReference type="EMBL" id="MCGN01000003">
    <property type="protein sequence ID" value="ORY98537.1"/>
    <property type="molecule type" value="Genomic_DNA"/>
</dbReference>
<sequence>MISGKMRLTHLESVTPSRLTDLEDRSLVRQRITGSCRRCLKAQSIMYVFFLARDKLYFLIFVFVRIANHNRRQLGGTHQSLFSSFFFIFYYSYFVGEPDVTKNAWSDKKCRIGMAQLPYGQYT</sequence>
<name>A0A1X2HHJ0_SYNRA</name>
<keyword evidence="1" id="KW-0472">Membrane</keyword>
<evidence type="ECO:0000313" key="3">
    <source>
        <dbReference type="Proteomes" id="UP000242180"/>
    </source>
</evidence>
<keyword evidence="1" id="KW-1133">Transmembrane helix</keyword>
<dbReference type="InParanoid" id="A0A1X2HHJ0"/>
<proteinExistence type="predicted"/>
<comment type="caution">
    <text evidence="2">The sequence shown here is derived from an EMBL/GenBank/DDBJ whole genome shotgun (WGS) entry which is preliminary data.</text>
</comment>
<organism evidence="2 3">
    <name type="scientific">Syncephalastrum racemosum</name>
    <name type="common">Filamentous fungus</name>
    <dbReference type="NCBI Taxonomy" id="13706"/>
    <lineage>
        <taxon>Eukaryota</taxon>
        <taxon>Fungi</taxon>
        <taxon>Fungi incertae sedis</taxon>
        <taxon>Mucoromycota</taxon>
        <taxon>Mucoromycotina</taxon>
        <taxon>Mucoromycetes</taxon>
        <taxon>Mucorales</taxon>
        <taxon>Syncephalastraceae</taxon>
        <taxon>Syncephalastrum</taxon>
    </lineage>
</organism>
<dbReference type="AlphaFoldDB" id="A0A1X2HHJ0"/>
<feature type="transmembrane region" description="Helical" evidence="1">
    <location>
        <begin position="79"/>
        <end position="96"/>
    </location>
</feature>
<keyword evidence="3" id="KW-1185">Reference proteome</keyword>
<evidence type="ECO:0000256" key="1">
    <source>
        <dbReference type="SAM" id="Phobius"/>
    </source>
</evidence>
<keyword evidence="1" id="KW-0812">Transmembrane</keyword>
<accession>A0A1X2HHJ0</accession>
<gene>
    <name evidence="2" type="ORF">BCR43DRAFT_196788</name>
</gene>
<dbReference type="Proteomes" id="UP000242180">
    <property type="component" value="Unassembled WGS sequence"/>
</dbReference>
<protein>
    <submittedName>
        <fullName evidence="2">Uncharacterized protein</fullName>
    </submittedName>
</protein>